<accession>A0ABW5D3K7</accession>
<dbReference type="NCBIfam" id="TIGR00693">
    <property type="entry name" value="thiE"/>
    <property type="match status" value="1"/>
</dbReference>
<evidence type="ECO:0000256" key="8">
    <source>
        <dbReference type="ARBA" id="ARBA00047883"/>
    </source>
</evidence>
<dbReference type="PANTHER" id="PTHR20857">
    <property type="entry name" value="THIAMINE-PHOSPHATE PYROPHOSPHORYLASE"/>
    <property type="match status" value="1"/>
</dbReference>
<keyword evidence="4 9" id="KW-0460">Magnesium</keyword>
<dbReference type="GO" id="GO:0004789">
    <property type="term" value="F:thiamine-phosphate diphosphorylase activity"/>
    <property type="evidence" value="ECO:0007669"/>
    <property type="project" value="UniProtKB-EC"/>
</dbReference>
<feature type="binding site" evidence="9">
    <location>
        <begin position="142"/>
        <end position="144"/>
    </location>
    <ligand>
        <name>2-[(2R,5Z)-2-carboxy-4-methylthiazol-5(2H)-ylidene]ethyl phosphate</name>
        <dbReference type="ChEBI" id="CHEBI:62899"/>
    </ligand>
</feature>
<dbReference type="CDD" id="cd00564">
    <property type="entry name" value="TMP_TenI"/>
    <property type="match status" value="1"/>
</dbReference>
<evidence type="ECO:0000256" key="2">
    <source>
        <dbReference type="ARBA" id="ARBA00022679"/>
    </source>
</evidence>
<comment type="pathway">
    <text evidence="1 9 11">Cofactor biosynthesis; thiamine diphosphate biosynthesis; thiamine phosphate from 4-amino-2-methyl-5-diphosphomethylpyrimidine and 4-methyl-5-(2-phosphoethyl)-thiazole: step 1/1.</text>
</comment>
<feature type="binding site" evidence="9">
    <location>
        <begin position="194"/>
        <end position="195"/>
    </location>
    <ligand>
        <name>2-[(2R,5Z)-2-carboxy-4-methylthiazol-5(2H)-ylidene]ethyl phosphate</name>
        <dbReference type="ChEBI" id="CHEBI:62899"/>
    </ligand>
</feature>
<comment type="cofactor">
    <cofactor evidence="9">
        <name>Mg(2+)</name>
        <dbReference type="ChEBI" id="CHEBI:18420"/>
    </cofactor>
    <text evidence="9">Binds 1 Mg(2+) ion per subunit.</text>
</comment>
<feature type="binding site" evidence="9">
    <location>
        <position position="174"/>
    </location>
    <ligand>
        <name>2-[(2R,5Z)-2-carboxy-4-methylthiazol-5(2H)-ylidene]ethyl phosphate</name>
        <dbReference type="ChEBI" id="CHEBI:62899"/>
    </ligand>
</feature>
<feature type="binding site" evidence="9">
    <location>
        <position position="77"/>
    </location>
    <ligand>
        <name>4-amino-2-methyl-5-(diphosphooxymethyl)pyrimidine</name>
        <dbReference type="ChEBI" id="CHEBI:57841"/>
    </ligand>
</feature>
<feature type="binding site" evidence="9">
    <location>
        <begin position="45"/>
        <end position="49"/>
    </location>
    <ligand>
        <name>4-amino-2-methyl-5-(diphosphooxymethyl)pyrimidine</name>
        <dbReference type="ChEBI" id="CHEBI:57841"/>
    </ligand>
</feature>
<dbReference type="Pfam" id="PF02581">
    <property type="entry name" value="TMP-TENI"/>
    <property type="match status" value="1"/>
</dbReference>
<keyword evidence="2 9" id="KW-0808">Transferase</keyword>
<evidence type="ECO:0000256" key="3">
    <source>
        <dbReference type="ARBA" id="ARBA00022723"/>
    </source>
</evidence>
<keyword evidence="5 9" id="KW-0784">Thiamine biosynthesis</keyword>
<protein>
    <recommendedName>
        <fullName evidence="9">Thiamine-phosphate synthase</fullName>
        <shortName evidence="9">TP synthase</shortName>
        <shortName evidence="9">TPS</shortName>
        <ecNumber evidence="9">2.5.1.3</ecNumber>
    </recommendedName>
    <alternativeName>
        <fullName evidence="9">Thiamine-phosphate pyrophosphorylase</fullName>
        <shortName evidence="9">TMP pyrophosphorylase</shortName>
        <shortName evidence="9">TMP-PPase</shortName>
    </alternativeName>
</protein>
<comment type="caution">
    <text evidence="13">The sequence shown here is derived from an EMBL/GenBank/DDBJ whole genome shotgun (WGS) entry which is preliminary data.</text>
</comment>
<feature type="domain" description="Thiamine phosphate synthase/TenI" evidence="12">
    <location>
        <begin position="15"/>
        <end position="195"/>
    </location>
</feature>
<evidence type="ECO:0000313" key="13">
    <source>
        <dbReference type="EMBL" id="MFD2255105.1"/>
    </source>
</evidence>
<evidence type="ECO:0000256" key="4">
    <source>
        <dbReference type="ARBA" id="ARBA00022842"/>
    </source>
</evidence>
<reference evidence="14" key="1">
    <citation type="journal article" date="2019" name="Int. J. Syst. Evol. Microbiol.">
        <title>The Global Catalogue of Microorganisms (GCM) 10K type strain sequencing project: providing services to taxonomists for standard genome sequencing and annotation.</title>
        <authorList>
            <consortium name="The Broad Institute Genomics Platform"/>
            <consortium name="The Broad Institute Genome Sequencing Center for Infectious Disease"/>
            <person name="Wu L."/>
            <person name="Ma J."/>
        </authorList>
    </citation>
    <scope>NUCLEOTIDE SEQUENCE [LARGE SCALE GENOMIC DNA]</scope>
    <source>
        <strain evidence="14">CGMCC 4.7106</strain>
    </source>
</reference>
<organism evidence="13 14">
    <name type="scientific">Luteolibacter algae</name>
    <dbReference type="NCBI Taxonomy" id="454151"/>
    <lineage>
        <taxon>Bacteria</taxon>
        <taxon>Pseudomonadati</taxon>
        <taxon>Verrucomicrobiota</taxon>
        <taxon>Verrucomicrobiia</taxon>
        <taxon>Verrucomicrobiales</taxon>
        <taxon>Verrucomicrobiaceae</taxon>
        <taxon>Luteolibacter</taxon>
    </lineage>
</organism>
<dbReference type="Gene3D" id="3.20.20.70">
    <property type="entry name" value="Aldolase class I"/>
    <property type="match status" value="1"/>
</dbReference>
<feature type="binding site" evidence="9">
    <location>
        <position position="116"/>
    </location>
    <ligand>
        <name>4-amino-2-methyl-5-(diphosphooxymethyl)pyrimidine</name>
        <dbReference type="ChEBI" id="CHEBI:57841"/>
    </ligand>
</feature>
<feature type="binding site" evidence="9">
    <location>
        <position position="145"/>
    </location>
    <ligand>
        <name>4-amino-2-methyl-5-(diphosphooxymethyl)pyrimidine</name>
        <dbReference type="ChEBI" id="CHEBI:57841"/>
    </ligand>
</feature>
<gene>
    <name evidence="9 13" type="primary">thiE</name>
    <name evidence="13" type="ORF">ACFSSA_00315</name>
</gene>
<evidence type="ECO:0000256" key="6">
    <source>
        <dbReference type="ARBA" id="ARBA00047334"/>
    </source>
</evidence>
<evidence type="ECO:0000259" key="12">
    <source>
        <dbReference type="Pfam" id="PF02581"/>
    </source>
</evidence>
<evidence type="ECO:0000256" key="1">
    <source>
        <dbReference type="ARBA" id="ARBA00005165"/>
    </source>
</evidence>
<comment type="catalytic activity">
    <reaction evidence="7 9 10">
        <text>2-(2-carboxy-4-methylthiazol-5-yl)ethyl phosphate + 4-amino-2-methyl-5-(diphosphooxymethyl)pyrimidine + 2 H(+) = thiamine phosphate + CO2 + diphosphate</text>
        <dbReference type="Rhea" id="RHEA:47848"/>
        <dbReference type="ChEBI" id="CHEBI:15378"/>
        <dbReference type="ChEBI" id="CHEBI:16526"/>
        <dbReference type="ChEBI" id="CHEBI:33019"/>
        <dbReference type="ChEBI" id="CHEBI:37575"/>
        <dbReference type="ChEBI" id="CHEBI:57841"/>
        <dbReference type="ChEBI" id="CHEBI:62890"/>
        <dbReference type="EC" id="2.5.1.3"/>
    </reaction>
</comment>
<keyword evidence="14" id="KW-1185">Reference proteome</keyword>
<dbReference type="EMBL" id="JBHUIT010000001">
    <property type="protein sequence ID" value="MFD2255105.1"/>
    <property type="molecule type" value="Genomic_DNA"/>
</dbReference>
<evidence type="ECO:0000256" key="11">
    <source>
        <dbReference type="RuleBase" id="RU004253"/>
    </source>
</evidence>
<dbReference type="HAMAP" id="MF_00097">
    <property type="entry name" value="TMP_synthase"/>
    <property type="match status" value="1"/>
</dbReference>
<evidence type="ECO:0000256" key="7">
    <source>
        <dbReference type="ARBA" id="ARBA00047851"/>
    </source>
</evidence>
<dbReference type="RefSeq" id="WP_386817767.1">
    <property type="nucleotide sequence ID" value="NZ_JBHUIT010000001.1"/>
</dbReference>
<comment type="catalytic activity">
    <reaction evidence="6 9 10">
        <text>4-methyl-5-(2-phosphooxyethyl)-thiazole + 4-amino-2-methyl-5-(diphosphooxymethyl)pyrimidine + H(+) = thiamine phosphate + diphosphate</text>
        <dbReference type="Rhea" id="RHEA:22328"/>
        <dbReference type="ChEBI" id="CHEBI:15378"/>
        <dbReference type="ChEBI" id="CHEBI:33019"/>
        <dbReference type="ChEBI" id="CHEBI:37575"/>
        <dbReference type="ChEBI" id="CHEBI:57841"/>
        <dbReference type="ChEBI" id="CHEBI:58296"/>
        <dbReference type="EC" id="2.5.1.3"/>
    </reaction>
</comment>
<comment type="function">
    <text evidence="9">Condenses 4-methyl-5-(beta-hydroxyethyl)thiazole monophosphate (THZ-P) and 2-methyl-4-amino-5-hydroxymethyl pyrimidine pyrophosphate (HMP-PP) to form thiamine monophosphate (TMP).</text>
</comment>
<dbReference type="SUPFAM" id="SSF51391">
    <property type="entry name" value="Thiamin phosphate synthase"/>
    <property type="match status" value="1"/>
</dbReference>
<feature type="binding site" evidence="9">
    <location>
        <position position="78"/>
    </location>
    <ligand>
        <name>Mg(2+)</name>
        <dbReference type="ChEBI" id="CHEBI:18420"/>
    </ligand>
</feature>
<name>A0ABW5D3K7_9BACT</name>
<dbReference type="PANTHER" id="PTHR20857:SF15">
    <property type="entry name" value="THIAMINE-PHOSPHATE SYNTHASE"/>
    <property type="match status" value="1"/>
</dbReference>
<evidence type="ECO:0000256" key="10">
    <source>
        <dbReference type="RuleBase" id="RU003826"/>
    </source>
</evidence>
<sequence>MTLDQRRNLLAEAVLYGIVDFGYVSEKDILAVTRGLLDGGADIIQLRAKGIGLETIRAAAEAMIPLCKAAKIPFVLNDFPDLAVELGADGVHIGQDDGKIFEVREQVGEEMLIGRSTHSLEQAEKAMLDGADYIGFGPLFPTPTKAGRPAIGLEEVAKMEAKVGKHLAAFCIGGIKPENLRQIIHAGARRCVVVSYLLTSPDICRATRFIRAELEANP</sequence>
<proteinExistence type="inferred from homology"/>
<dbReference type="InterPro" id="IPR036206">
    <property type="entry name" value="ThiamineP_synth_sf"/>
</dbReference>
<comment type="similarity">
    <text evidence="9 10">Belongs to the thiamine-phosphate synthase family.</text>
</comment>
<dbReference type="EC" id="2.5.1.3" evidence="9"/>
<dbReference type="InterPro" id="IPR013785">
    <property type="entry name" value="Aldolase_TIM"/>
</dbReference>
<dbReference type="InterPro" id="IPR034291">
    <property type="entry name" value="TMP_synthase"/>
</dbReference>
<keyword evidence="3 9" id="KW-0479">Metal-binding</keyword>
<evidence type="ECO:0000256" key="5">
    <source>
        <dbReference type="ARBA" id="ARBA00022977"/>
    </source>
</evidence>
<dbReference type="InterPro" id="IPR022998">
    <property type="entry name" value="ThiamineP_synth_TenI"/>
</dbReference>
<evidence type="ECO:0000256" key="9">
    <source>
        <dbReference type="HAMAP-Rule" id="MF_00097"/>
    </source>
</evidence>
<comment type="catalytic activity">
    <reaction evidence="8 9 10">
        <text>2-[(2R,5Z)-2-carboxy-4-methylthiazol-5(2H)-ylidene]ethyl phosphate + 4-amino-2-methyl-5-(diphosphooxymethyl)pyrimidine + 2 H(+) = thiamine phosphate + CO2 + diphosphate</text>
        <dbReference type="Rhea" id="RHEA:47844"/>
        <dbReference type="ChEBI" id="CHEBI:15378"/>
        <dbReference type="ChEBI" id="CHEBI:16526"/>
        <dbReference type="ChEBI" id="CHEBI:33019"/>
        <dbReference type="ChEBI" id="CHEBI:37575"/>
        <dbReference type="ChEBI" id="CHEBI:57841"/>
        <dbReference type="ChEBI" id="CHEBI:62899"/>
        <dbReference type="EC" id="2.5.1.3"/>
    </reaction>
</comment>
<feature type="binding site" evidence="9">
    <location>
        <position position="97"/>
    </location>
    <ligand>
        <name>Mg(2+)</name>
        <dbReference type="ChEBI" id="CHEBI:18420"/>
    </ligand>
</feature>
<dbReference type="Proteomes" id="UP001597375">
    <property type="component" value="Unassembled WGS sequence"/>
</dbReference>
<evidence type="ECO:0000313" key="14">
    <source>
        <dbReference type="Proteomes" id="UP001597375"/>
    </source>
</evidence>